<dbReference type="AlphaFoldDB" id="A0A125Q954"/>
<comment type="caution">
    <text evidence="7">The sequence shown here is derived from an EMBL/GenBank/DDBJ whole genome shotgun (WGS) entry which is preliminary data.</text>
</comment>
<keyword evidence="4 5" id="KW-0472">Membrane</keyword>
<evidence type="ECO:0000313" key="7">
    <source>
        <dbReference type="EMBL" id="KWV56312.1"/>
    </source>
</evidence>
<dbReference type="GO" id="GO:0005524">
    <property type="term" value="F:ATP binding"/>
    <property type="evidence" value="ECO:0007669"/>
    <property type="project" value="InterPro"/>
</dbReference>
<dbReference type="GO" id="GO:0005886">
    <property type="term" value="C:plasma membrane"/>
    <property type="evidence" value="ECO:0007669"/>
    <property type="project" value="UniProtKB-SubCell"/>
</dbReference>
<dbReference type="GO" id="GO:0140359">
    <property type="term" value="F:ABC-type transporter activity"/>
    <property type="evidence" value="ECO:0007669"/>
    <property type="project" value="InterPro"/>
</dbReference>
<evidence type="ECO:0000259" key="6">
    <source>
        <dbReference type="PROSITE" id="PS50929"/>
    </source>
</evidence>
<keyword evidence="8" id="KW-1185">Reference proteome</keyword>
<dbReference type="Proteomes" id="UP000068164">
    <property type="component" value="Unassembled WGS sequence"/>
</dbReference>
<comment type="subcellular location">
    <subcellularLocation>
        <location evidence="1">Cell membrane</location>
        <topology evidence="1">Multi-pass membrane protein</topology>
    </subcellularLocation>
</comment>
<reference evidence="7 8" key="1">
    <citation type="submission" date="2015-11" db="EMBL/GenBank/DDBJ databases">
        <title>Draft Genome Sequence of the Strain BR 10423 (Rhizobium sp.) isolated from nodules of Mimosa pudica.</title>
        <authorList>
            <person name="Barauna A.C."/>
            <person name="Zilli J.E."/>
            <person name="Simoes-Araujo J.L."/>
            <person name="Reis V.M."/>
            <person name="James E.K."/>
            <person name="Reis F.B.Jr."/>
            <person name="Rouws L.F."/>
            <person name="Passos S.R."/>
            <person name="Gois S.R."/>
        </authorList>
    </citation>
    <scope>NUCLEOTIDE SEQUENCE [LARGE SCALE GENOMIC DNA]</scope>
    <source>
        <strain evidence="7 8">BR10423</strain>
    </source>
</reference>
<evidence type="ECO:0000256" key="1">
    <source>
        <dbReference type="ARBA" id="ARBA00004651"/>
    </source>
</evidence>
<dbReference type="EMBL" id="LNCD01000039">
    <property type="protein sequence ID" value="KWV56312.1"/>
    <property type="molecule type" value="Genomic_DNA"/>
</dbReference>
<protein>
    <recommendedName>
        <fullName evidence="6">ABC transmembrane type-1 domain-containing protein</fullName>
    </recommendedName>
</protein>
<name>A0A125Q954_9HYPH</name>
<gene>
    <name evidence="7" type="ORF">AS026_34555</name>
</gene>
<proteinExistence type="predicted"/>
<feature type="transmembrane region" description="Helical" evidence="5">
    <location>
        <begin position="114"/>
        <end position="137"/>
    </location>
</feature>
<evidence type="ECO:0000256" key="3">
    <source>
        <dbReference type="ARBA" id="ARBA00022989"/>
    </source>
</evidence>
<feature type="transmembrane region" description="Helical" evidence="5">
    <location>
        <begin position="149"/>
        <end position="169"/>
    </location>
</feature>
<dbReference type="InterPro" id="IPR011527">
    <property type="entry name" value="ABC1_TM_dom"/>
</dbReference>
<keyword evidence="2 5" id="KW-0812">Transmembrane</keyword>
<feature type="transmembrane region" description="Helical" evidence="5">
    <location>
        <begin position="239"/>
        <end position="265"/>
    </location>
</feature>
<dbReference type="InterPro" id="IPR036640">
    <property type="entry name" value="ABC1_TM_sf"/>
</dbReference>
<evidence type="ECO:0000256" key="2">
    <source>
        <dbReference type="ARBA" id="ARBA00022692"/>
    </source>
</evidence>
<dbReference type="Gene3D" id="1.20.1560.10">
    <property type="entry name" value="ABC transporter type 1, transmembrane domain"/>
    <property type="match status" value="1"/>
</dbReference>
<feature type="domain" description="ABC transmembrane type-1" evidence="6">
    <location>
        <begin position="116"/>
        <end position="254"/>
    </location>
</feature>
<evidence type="ECO:0000313" key="8">
    <source>
        <dbReference type="Proteomes" id="UP000068164"/>
    </source>
</evidence>
<accession>A0A125Q954</accession>
<organism evidence="7 8">
    <name type="scientific">Rhizobium altiplani</name>
    <dbReference type="NCBI Taxonomy" id="1864509"/>
    <lineage>
        <taxon>Bacteria</taxon>
        <taxon>Pseudomonadati</taxon>
        <taxon>Pseudomonadota</taxon>
        <taxon>Alphaproteobacteria</taxon>
        <taxon>Hyphomicrobiales</taxon>
        <taxon>Rhizobiaceae</taxon>
        <taxon>Rhizobium/Agrobacterium group</taxon>
        <taxon>Rhizobium</taxon>
    </lineage>
</organism>
<dbReference type="PROSITE" id="PS50929">
    <property type="entry name" value="ABC_TM1F"/>
    <property type="match status" value="1"/>
</dbReference>
<evidence type="ECO:0000256" key="4">
    <source>
        <dbReference type="ARBA" id="ARBA00023136"/>
    </source>
</evidence>
<evidence type="ECO:0000256" key="5">
    <source>
        <dbReference type="SAM" id="Phobius"/>
    </source>
</evidence>
<keyword evidence="3 5" id="KW-1133">Transmembrane helix</keyword>
<dbReference type="SUPFAM" id="SSF90123">
    <property type="entry name" value="ABC transporter transmembrane region"/>
    <property type="match status" value="1"/>
</dbReference>
<sequence length="389" mass="42275">MLIEFIPRLSLVQGIGRPLRLYGQIFASTSHGSVELPRVLKGSVALNSAPRYATKRAFSCSGAGNGVAFFAAEERGKAKCGRLSRGVTLVTDFAATSSNRSANPASALRDCRTAFIGVGVTSALVNILYLTGSFFMLEVYDRVLPSRSIPSLIALCLLALLLYGFQGIFELIRNRMLVRIAGALDESLSGRIYRALVKAPLNLKTRGDSLQGLRDFDQVRSYLSGTGPSALFDLPWLPFYVVICFLFHPIIGMVEVGGGLILTLLNSRQTCRLRWRCPPENSCALSDPPEVMGKVARAATDVVGMRQLHWQRVLQIIHTPPPAWSLLLGPLPSQSGTSLANHLRNAVIPLVLGKRSFPLRHAEVMAVSGHRAVIQSGQGRERPLCSPMA</sequence>